<dbReference type="SUPFAM" id="SSF53756">
    <property type="entry name" value="UDP-Glycosyltransferase/glycogen phosphorylase"/>
    <property type="match status" value="1"/>
</dbReference>
<protein>
    <recommendedName>
        <fullName evidence="7">UDP-glucuronosyltransferase</fullName>
    </recommendedName>
</protein>
<dbReference type="PANTHER" id="PTHR48043">
    <property type="entry name" value="EG:EG0003.4 PROTEIN-RELATED"/>
    <property type="match status" value="1"/>
</dbReference>
<proteinExistence type="inferred from homology"/>
<keyword evidence="4" id="KW-0472">Membrane</keyword>
<evidence type="ECO:0000256" key="4">
    <source>
        <dbReference type="SAM" id="Phobius"/>
    </source>
</evidence>
<evidence type="ECO:0000256" key="1">
    <source>
        <dbReference type="ARBA" id="ARBA00009995"/>
    </source>
</evidence>
<keyword evidence="2" id="KW-0328">Glycosyltransferase</keyword>
<dbReference type="FunFam" id="3.40.50.2000:FF:000021">
    <property type="entry name" value="UDP-glucuronosyltransferase"/>
    <property type="match status" value="1"/>
</dbReference>
<dbReference type="Gene3D" id="3.40.50.2000">
    <property type="entry name" value="Glycogen Phosphorylase B"/>
    <property type="match status" value="1"/>
</dbReference>
<reference evidence="5" key="1">
    <citation type="submission" date="2021-12" db="EMBL/GenBank/DDBJ databases">
        <authorList>
            <person name="King R."/>
        </authorList>
    </citation>
    <scope>NUCLEOTIDE SEQUENCE</scope>
</reference>
<keyword evidence="6" id="KW-1185">Reference proteome</keyword>
<dbReference type="Pfam" id="PF00201">
    <property type="entry name" value="UDPGT"/>
    <property type="match status" value="1"/>
</dbReference>
<dbReference type="PANTHER" id="PTHR48043:SF145">
    <property type="entry name" value="FI06409P-RELATED"/>
    <property type="match status" value="1"/>
</dbReference>
<dbReference type="Proteomes" id="UP001152759">
    <property type="component" value="Chromosome 10"/>
</dbReference>
<feature type="transmembrane region" description="Helical" evidence="4">
    <location>
        <begin position="216"/>
        <end position="241"/>
    </location>
</feature>
<dbReference type="AlphaFoldDB" id="A0A9P0A4B0"/>
<accession>A0A9P0A4B0</accession>
<evidence type="ECO:0000313" key="5">
    <source>
        <dbReference type="EMBL" id="CAH0383112.1"/>
    </source>
</evidence>
<evidence type="ECO:0008006" key="7">
    <source>
        <dbReference type="Google" id="ProtNLM"/>
    </source>
</evidence>
<evidence type="ECO:0000256" key="2">
    <source>
        <dbReference type="ARBA" id="ARBA00022676"/>
    </source>
</evidence>
<dbReference type="GO" id="GO:0008194">
    <property type="term" value="F:UDP-glycosyltransferase activity"/>
    <property type="evidence" value="ECO:0007669"/>
    <property type="project" value="InterPro"/>
</dbReference>
<keyword evidence="4" id="KW-1133">Transmembrane helix</keyword>
<dbReference type="InterPro" id="IPR002213">
    <property type="entry name" value="UDP_glucos_trans"/>
</dbReference>
<organism evidence="5 6">
    <name type="scientific">Bemisia tabaci</name>
    <name type="common">Sweetpotato whitefly</name>
    <name type="synonym">Aleurodes tabaci</name>
    <dbReference type="NCBI Taxonomy" id="7038"/>
    <lineage>
        <taxon>Eukaryota</taxon>
        <taxon>Metazoa</taxon>
        <taxon>Ecdysozoa</taxon>
        <taxon>Arthropoda</taxon>
        <taxon>Hexapoda</taxon>
        <taxon>Insecta</taxon>
        <taxon>Pterygota</taxon>
        <taxon>Neoptera</taxon>
        <taxon>Paraneoptera</taxon>
        <taxon>Hemiptera</taxon>
        <taxon>Sternorrhyncha</taxon>
        <taxon>Aleyrodoidea</taxon>
        <taxon>Aleyrodidae</taxon>
        <taxon>Aleyrodinae</taxon>
        <taxon>Bemisia</taxon>
    </lineage>
</organism>
<dbReference type="EMBL" id="OU963871">
    <property type="protein sequence ID" value="CAH0383112.1"/>
    <property type="molecule type" value="Genomic_DNA"/>
</dbReference>
<gene>
    <name evidence="5" type="ORF">BEMITA_LOCUS2588</name>
</gene>
<keyword evidence="4" id="KW-0812">Transmembrane</keyword>
<keyword evidence="3" id="KW-0808">Transferase</keyword>
<name>A0A9P0A4B0_BEMTA</name>
<dbReference type="InterPro" id="IPR050271">
    <property type="entry name" value="UDP-glycosyltransferase"/>
</dbReference>
<comment type="similarity">
    <text evidence="1">Belongs to the UDP-glycosyltransferase family.</text>
</comment>
<evidence type="ECO:0000313" key="6">
    <source>
        <dbReference type="Proteomes" id="UP001152759"/>
    </source>
</evidence>
<dbReference type="CDD" id="cd03784">
    <property type="entry name" value="GT1_Gtf-like"/>
    <property type="match status" value="1"/>
</dbReference>
<sequence>MFPQSIEVGGISVHPKKPLPRELQKFMDEAKTGVIYFSFGSILAGEKMPSKQKAYFVEAFKRLDQKVIWKYEGALDIELPPNVLLQKWLPQGDILAHPNCRIFITHCGYLSLVETVDRGIPIIGIPFFADQPRNCHMAQEKGFGVHLNFDDLTPELIVDTVNKILKNKSYSDSAKRISSIFKDRVVSPVDKAVHLVEYVIRHGGNPSSQTGAKELWWFQYFLLDVTAIIIFSVLVFFMSIYKICRVIFNLLTCNSSKKTTSTSRTQSKMSKKVK</sequence>
<evidence type="ECO:0000256" key="3">
    <source>
        <dbReference type="ARBA" id="ARBA00022679"/>
    </source>
</evidence>